<protein>
    <submittedName>
        <fullName evidence="1">Uncharacterized protein</fullName>
    </submittedName>
</protein>
<dbReference type="AlphaFoldDB" id="A0A182FZ17"/>
<proteinExistence type="predicted"/>
<evidence type="ECO:0000313" key="1">
    <source>
        <dbReference type="EnsemblMetazoa" id="AALB014841-PA"/>
    </source>
</evidence>
<reference evidence="1" key="2">
    <citation type="submission" date="2022-08" db="UniProtKB">
        <authorList>
            <consortium name="EnsemblMetazoa"/>
        </authorList>
    </citation>
    <scope>IDENTIFICATION</scope>
    <source>
        <strain evidence="1">STECLA/ALBI9_A</strain>
    </source>
</reference>
<keyword evidence="2" id="KW-1185">Reference proteome</keyword>
<name>A0A182FZ17_ANOAL</name>
<evidence type="ECO:0000313" key="2">
    <source>
        <dbReference type="Proteomes" id="UP000069272"/>
    </source>
</evidence>
<organism evidence="1 2">
    <name type="scientific">Anopheles albimanus</name>
    <name type="common">New world malaria mosquito</name>
    <dbReference type="NCBI Taxonomy" id="7167"/>
    <lineage>
        <taxon>Eukaryota</taxon>
        <taxon>Metazoa</taxon>
        <taxon>Ecdysozoa</taxon>
        <taxon>Arthropoda</taxon>
        <taxon>Hexapoda</taxon>
        <taxon>Insecta</taxon>
        <taxon>Pterygota</taxon>
        <taxon>Neoptera</taxon>
        <taxon>Endopterygota</taxon>
        <taxon>Diptera</taxon>
        <taxon>Nematocera</taxon>
        <taxon>Culicoidea</taxon>
        <taxon>Culicidae</taxon>
        <taxon>Anophelinae</taxon>
        <taxon>Anopheles</taxon>
    </lineage>
</organism>
<sequence>MCVRACVTGSDVKKPIKDGCCCGAVKRRGIVASVGLAGVC</sequence>
<dbReference type="EnsemblMetazoa" id="AALB014841-RA">
    <property type="protein sequence ID" value="AALB014841-PA"/>
    <property type="gene ID" value="AALB014841"/>
</dbReference>
<reference evidence="1 2" key="1">
    <citation type="journal article" date="2017" name="G3 (Bethesda)">
        <title>The Physical Genome Mapping of Anopheles albimanus Corrected Scaffold Misassemblies and Identified Interarm Rearrangements in Genus Anopheles.</title>
        <authorList>
            <person name="Artemov G.N."/>
            <person name="Peery A.N."/>
            <person name="Jiang X."/>
            <person name="Tu Z."/>
            <person name="Stegniy V.N."/>
            <person name="Sharakhova M.V."/>
            <person name="Sharakhov I.V."/>
        </authorList>
    </citation>
    <scope>NUCLEOTIDE SEQUENCE [LARGE SCALE GENOMIC DNA]</scope>
    <source>
        <strain evidence="1 2">ALBI9_A</strain>
    </source>
</reference>
<dbReference type="VEuPathDB" id="VectorBase:AALB014841"/>
<accession>A0A182FZ17</accession>
<dbReference type="Proteomes" id="UP000069272">
    <property type="component" value="Chromosome 2R"/>
</dbReference>